<evidence type="ECO:0000313" key="4">
    <source>
        <dbReference type="EMBL" id="QIR14506.1"/>
    </source>
</evidence>
<dbReference type="Proteomes" id="UP000502608">
    <property type="component" value="Chromosome"/>
</dbReference>
<name>A0A6G9QJ19_9GAMM</name>
<evidence type="ECO:0000256" key="2">
    <source>
        <dbReference type="ARBA" id="ARBA00022801"/>
    </source>
</evidence>
<feature type="domain" description="Thioesterase" evidence="3">
    <location>
        <begin position="55"/>
        <end position="132"/>
    </location>
</feature>
<dbReference type="Pfam" id="PF03061">
    <property type="entry name" value="4HBT"/>
    <property type="match status" value="1"/>
</dbReference>
<dbReference type="CDD" id="cd03443">
    <property type="entry name" value="PaaI_thioesterase"/>
    <property type="match status" value="1"/>
</dbReference>
<accession>A0A6G9QJ19</accession>
<dbReference type="AlphaFoldDB" id="A0A6G9QJ19"/>
<protein>
    <submittedName>
        <fullName evidence="4">PaaI family thioesterase</fullName>
    </submittedName>
</protein>
<comment type="similarity">
    <text evidence="1">Belongs to the thioesterase PaaI family.</text>
</comment>
<dbReference type="InterPro" id="IPR029069">
    <property type="entry name" value="HotDog_dom_sf"/>
</dbReference>
<dbReference type="RefSeq" id="WP_167677331.1">
    <property type="nucleotide sequence ID" value="NZ_CP050313.1"/>
</dbReference>
<dbReference type="InterPro" id="IPR006683">
    <property type="entry name" value="Thioestr_dom"/>
</dbReference>
<evidence type="ECO:0000259" key="3">
    <source>
        <dbReference type="Pfam" id="PF03061"/>
    </source>
</evidence>
<organism evidence="4 5">
    <name type="scientific">Shewanella aestuarii</name>
    <dbReference type="NCBI Taxonomy" id="1028752"/>
    <lineage>
        <taxon>Bacteria</taxon>
        <taxon>Pseudomonadati</taxon>
        <taxon>Pseudomonadota</taxon>
        <taxon>Gammaproteobacteria</taxon>
        <taxon>Alteromonadales</taxon>
        <taxon>Shewanellaceae</taxon>
        <taxon>Shewanella</taxon>
    </lineage>
</organism>
<dbReference type="Gene3D" id="3.10.129.10">
    <property type="entry name" value="Hotdog Thioesterase"/>
    <property type="match status" value="1"/>
</dbReference>
<reference evidence="4 5" key="1">
    <citation type="submission" date="2020-03" db="EMBL/GenBank/DDBJ databases">
        <title>Complete genome sequence of Shewanella sp.</title>
        <authorList>
            <person name="Kim Y.-S."/>
            <person name="Kim S.-J."/>
            <person name="Jung H.-K."/>
            <person name="Kim K.-H."/>
        </authorList>
    </citation>
    <scope>NUCLEOTIDE SEQUENCE [LARGE SCALE GENOMIC DNA]</scope>
    <source>
        <strain evidence="4 5">PN3F2</strain>
    </source>
</reference>
<dbReference type="InterPro" id="IPR003736">
    <property type="entry name" value="PAAI_dom"/>
</dbReference>
<dbReference type="NCBIfam" id="TIGR00369">
    <property type="entry name" value="unchar_dom_1"/>
    <property type="match status" value="1"/>
</dbReference>
<sequence length="143" mass="14930">MNIREMTGLQIMQAMLAGHIPAPSITQTIPMKAITVSEGEITFEAVADERHLNPMGGVHGGFAATVLDSATACAVHSALPAGVSYATIDLNIKMVRPVPKNKAVFATGKLINLSTSLAIAEARLVTQDGKLLATATSSCMISR</sequence>
<dbReference type="PANTHER" id="PTHR21660:SF1">
    <property type="entry name" value="ACYL-COENZYME A THIOESTERASE 13"/>
    <property type="match status" value="1"/>
</dbReference>
<dbReference type="InterPro" id="IPR039298">
    <property type="entry name" value="ACOT13"/>
</dbReference>
<proteinExistence type="inferred from homology"/>
<keyword evidence="5" id="KW-1185">Reference proteome</keyword>
<dbReference type="GO" id="GO:0047617">
    <property type="term" value="F:fatty acyl-CoA hydrolase activity"/>
    <property type="evidence" value="ECO:0007669"/>
    <property type="project" value="InterPro"/>
</dbReference>
<evidence type="ECO:0000256" key="1">
    <source>
        <dbReference type="ARBA" id="ARBA00008324"/>
    </source>
</evidence>
<dbReference type="EMBL" id="CP050313">
    <property type="protein sequence ID" value="QIR14506.1"/>
    <property type="molecule type" value="Genomic_DNA"/>
</dbReference>
<dbReference type="PANTHER" id="PTHR21660">
    <property type="entry name" value="THIOESTERASE SUPERFAMILY MEMBER-RELATED"/>
    <property type="match status" value="1"/>
</dbReference>
<dbReference type="KEGG" id="saes:HBH39_08405"/>
<dbReference type="SUPFAM" id="SSF54637">
    <property type="entry name" value="Thioesterase/thiol ester dehydrase-isomerase"/>
    <property type="match status" value="1"/>
</dbReference>
<evidence type="ECO:0000313" key="5">
    <source>
        <dbReference type="Proteomes" id="UP000502608"/>
    </source>
</evidence>
<keyword evidence="2" id="KW-0378">Hydrolase</keyword>
<gene>
    <name evidence="4" type="ORF">HBH39_08405</name>
</gene>